<reference evidence="5 6" key="1">
    <citation type="submission" date="2019-05" db="EMBL/GenBank/DDBJ databases">
        <authorList>
            <person name="Lee S.D."/>
        </authorList>
    </citation>
    <scope>NUCLEOTIDE SEQUENCE [LARGE SCALE GENOMIC DNA]</scope>
    <source>
        <strain evidence="5 6">C5-26</strain>
    </source>
</reference>
<feature type="compositionally biased region" description="Low complexity" evidence="3">
    <location>
        <begin position="33"/>
        <end position="53"/>
    </location>
</feature>
<reference evidence="5 6" key="2">
    <citation type="submission" date="2019-08" db="EMBL/GenBank/DDBJ databases">
        <title>Jejuicoccus antrihumi gen. nov., sp. nov., a new member of the family Dermacoccaceae isolated from a cave.</title>
        <authorList>
            <person name="Schumann P."/>
            <person name="Kim I.S."/>
        </authorList>
    </citation>
    <scope>NUCLEOTIDE SEQUENCE [LARGE SCALE GENOMIC DNA]</scope>
    <source>
        <strain evidence="5 6">C5-26</strain>
    </source>
</reference>
<dbReference type="SUPFAM" id="SSF51445">
    <property type="entry name" value="(Trans)glycosidases"/>
    <property type="match status" value="1"/>
</dbReference>
<feature type="region of interest" description="Disordered" evidence="3">
    <location>
        <begin position="33"/>
        <end position="60"/>
    </location>
</feature>
<dbReference type="GO" id="GO:0000272">
    <property type="term" value="P:polysaccharide catabolic process"/>
    <property type="evidence" value="ECO:0007669"/>
    <property type="project" value="UniProtKB-KW"/>
</dbReference>
<evidence type="ECO:0000256" key="3">
    <source>
        <dbReference type="SAM" id="MobiDB-lite"/>
    </source>
</evidence>
<dbReference type="RefSeq" id="WP_146320915.1">
    <property type="nucleotide sequence ID" value="NZ_VCQV01000054.1"/>
</dbReference>
<dbReference type="InterPro" id="IPR036116">
    <property type="entry name" value="FN3_sf"/>
</dbReference>
<dbReference type="SMART" id="SM00060">
    <property type="entry name" value="FN3"/>
    <property type="match status" value="1"/>
</dbReference>
<dbReference type="InterPro" id="IPR003961">
    <property type="entry name" value="FN3_dom"/>
</dbReference>
<keyword evidence="1" id="KW-0378">Hydrolase</keyword>
<name>A0A563DRX1_9MICO</name>
<protein>
    <submittedName>
        <fullName evidence="5">DUF1906 domain-containing protein</fullName>
    </submittedName>
</protein>
<dbReference type="CDD" id="cd00063">
    <property type="entry name" value="FN3"/>
    <property type="match status" value="1"/>
</dbReference>
<dbReference type="InterPro" id="IPR013783">
    <property type="entry name" value="Ig-like_fold"/>
</dbReference>
<dbReference type="SUPFAM" id="SSF49265">
    <property type="entry name" value="Fibronectin type III"/>
    <property type="match status" value="1"/>
</dbReference>
<dbReference type="EMBL" id="VCQV01000054">
    <property type="protein sequence ID" value="TWP32919.1"/>
    <property type="molecule type" value="Genomic_DNA"/>
</dbReference>
<keyword evidence="1" id="KW-0326">Glycosidase</keyword>
<organism evidence="5 6">
    <name type="scientific">Leekyejoonella antrihumi</name>
    <dbReference type="NCBI Taxonomy" id="1660198"/>
    <lineage>
        <taxon>Bacteria</taxon>
        <taxon>Bacillati</taxon>
        <taxon>Actinomycetota</taxon>
        <taxon>Actinomycetes</taxon>
        <taxon>Micrococcales</taxon>
        <taxon>Dermacoccaceae</taxon>
        <taxon>Leekyejoonella</taxon>
    </lineage>
</organism>
<keyword evidence="2" id="KW-0624">Polysaccharide degradation</keyword>
<dbReference type="PROSITE" id="PS50853">
    <property type="entry name" value="FN3"/>
    <property type="match status" value="1"/>
</dbReference>
<keyword evidence="2" id="KW-0119">Carbohydrate metabolism</keyword>
<evidence type="ECO:0000313" key="5">
    <source>
        <dbReference type="EMBL" id="TWP32919.1"/>
    </source>
</evidence>
<dbReference type="Proteomes" id="UP000320244">
    <property type="component" value="Unassembled WGS sequence"/>
</dbReference>
<comment type="caution">
    <text evidence="5">The sequence shown here is derived from an EMBL/GenBank/DDBJ whole genome shotgun (WGS) entry which is preliminary data.</text>
</comment>
<evidence type="ECO:0000256" key="1">
    <source>
        <dbReference type="ARBA" id="ARBA00023295"/>
    </source>
</evidence>
<keyword evidence="6" id="KW-1185">Reference proteome</keyword>
<dbReference type="Pfam" id="PF08924">
    <property type="entry name" value="Rv2525c_GlyHyd-like"/>
    <property type="match status" value="1"/>
</dbReference>
<dbReference type="OrthoDB" id="5171321at2"/>
<evidence type="ECO:0000313" key="6">
    <source>
        <dbReference type="Proteomes" id="UP000320244"/>
    </source>
</evidence>
<dbReference type="Gene3D" id="3.20.20.80">
    <property type="entry name" value="Glycosidases"/>
    <property type="match status" value="1"/>
</dbReference>
<proteinExistence type="predicted"/>
<accession>A0A563DRX1</accession>
<dbReference type="InterPro" id="IPR017853">
    <property type="entry name" value="GH"/>
</dbReference>
<dbReference type="AlphaFoldDB" id="A0A563DRX1"/>
<dbReference type="InterPro" id="IPR015020">
    <property type="entry name" value="Rv2525c-like_Glyco_Hydro-like"/>
</dbReference>
<sequence length="1080" mass="110758">MSHTRERARLLTLIVTTVAMTIIGIAQNGPSYAASGSASTPPTTTAPTAPAASEHQVAGDPATTVGTKQVIYHGVAVWVPRGWPVVDLAKRTHACARLDRPVVYLGAAPAQQHCPAHLVGRASTLWLRPTTATERSTGKSAGVPTIRSLVGTLPAQVARSAVGHQTLAILRTQHVELTTTWGSSSATVDTAIASVRSAGSLPDTVGAVPPVTPTATSAVQPQGVHPTITPATVNPGATYNGMGFDTCAAPSTSTMSAWLSSPYRAIGIYIGGSMRACGDGNLSASWVQQTTSSGWGLVPIYVAEQAPCVDQQGLAHIDPAHAAQEGAADAADAVAQAQRFGLGSGSTVYYDMEPYSESTTTAGKSCRNAVLTFLSAWSSTLHQNHYRSGVYGTPGTVMSDMCRQMGTSGSGFVAPDQVWSAYWDGLQNLYEQYAIPGYSDSYWTHHQRMHQYRGGVNQTWGGVQINIDPDWADATLPGSPTPVDYGTNTTGPGGAGFVFTGPMEYWTPHPGAGAKGMSYSTHSSSAGYEVNGATWLRSLPAGAYDVQVHVPAGGYNARARYTVADSYGSTSVTTDLSSGTGWRSLGVFHNDRTTATSVHLGDYTGSTTSTSLVVDAARFRLVGTAPGAATGVTATPDAGTVKVRWSPAATHNVPVSGYLVTASPGGRSVTVSGTSATITGLSASTDYTFTVRAESVVGNGPASAPSNGVMPLTAGQFQAVAPTRIVDTRHGTVANPGRVMLAPGASQMLRVAGVSGSPVPAGATSATLNVTVPDPTAAGYLTASAGTGQQTSTLNLTPGRTAANLTTTVLTSSGTVAITNHSSEPVSLIVDVQGYTNRGSAQLWNTTAATRVLDTRHGTTANSRRTAIGPWQTIAVRVAGVAGSPVPSGAGSATLNLTVTSATRSGYLSLDGNRTSALNYTRGRTVANLGLARLPSDGVVLVTNESNGSVELIADVQGYTASAGSRWMPVAPTRLADTRYGTPANPTTTPLAAGGSITVRVAGATGSPVPSSATAVTLNVTAVHPRSYGYLESSGVSVTNFLDSTVANLTVSPLRNGSVTLTNQSSASVDVVVDVQGYTP</sequence>
<dbReference type="Pfam" id="PF00041">
    <property type="entry name" value="fn3"/>
    <property type="match status" value="1"/>
</dbReference>
<feature type="domain" description="Fibronectin type-III" evidence="4">
    <location>
        <begin position="625"/>
        <end position="713"/>
    </location>
</feature>
<evidence type="ECO:0000259" key="4">
    <source>
        <dbReference type="PROSITE" id="PS50853"/>
    </source>
</evidence>
<dbReference type="GO" id="GO:0016798">
    <property type="term" value="F:hydrolase activity, acting on glycosyl bonds"/>
    <property type="evidence" value="ECO:0007669"/>
    <property type="project" value="UniProtKB-KW"/>
</dbReference>
<gene>
    <name evidence="5" type="ORF">FGL98_23030</name>
</gene>
<dbReference type="Gene3D" id="2.60.40.10">
    <property type="entry name" value="Immunoglobulins"/>
    <property type="match status" value="1"/>
</dbReference>
<evidence type="ECO:0000256" key="2">
    <source>
        <dbReference type="ARBA" id="ARBA00023326"/>
    </source>
</evidence>